<dbReference type="PANTHER" id="PTHR46268">
    <property type="entry name" value="STRESS RESPONSE PROTEIN NHAX"/>
    <property type="match status" value="1"/>
</dbReference>
<dbReference type="Pfam" id="PF00582">
    <property type="entry name" value="Usp"/>
    <property type="match status" value="1"/>
</dbReference>
<dbReference type="KEGG" id="llh:I41_27210"/>
<organism evidence="3 4">
    <name type="scientific">Lacipirellula limnantheis</name>
    <dbReference type="NCBI Taxonomy" id="2528024"/>
    <lineage>
        <taxon>Bacteria</taxon>
        <taxon>Pseudomonadati</taxon>
        <taxon>Planctomycetota</taxon>
        <taxon>Planctomycetia</taxon>
        <taxon>Pirellulales</taxon>
        <taxon>Lacipirellulaceae</taxon>
        <taxon>Lacipirellula</taxon>
    </lineage>
</organism>
<name>A0A517TYU1_9BACT</name>
<dbReference type="SUPFAM" id="SSF52402">
    <property type="entry name" value="Adenine nucleotide alpha hydrolases-like"/>
    <property type="match status" value="1"/>
</dbReference>
<dbReference type="OrthoDB" id="9794782at2"/>
<evidence type="ECO:0000313" key="3">
    <source>
        <dbReference type="EMBL" id="QDT73532.1"/>
    </source>
</evidence>
<comment type="similarity">
    <text evidence="1">Belongs to the universal stress protein A family.</text>
</comment>
<gene>
    <name evidence="3" type="ORF">I41_27210</name>
</gene>
<dbReference type="Gene3D" id="3.40.50.620">
    <property type="entry name" value="HUPs"/>
    <property type="match status" value="1"/>
</dbReference>
<dbReference type="InterPro" id="IPR014729">
    <property type="entry name" value="Rossmann-like_a/b/a_fold"/>
</dbReference>
<protein>
    <submittedName>
        <fullName evidence="3">Universal stress protein</fullName>
    </submittedName>
</protein>
<dbReference type="Proteomes" id="UP000317909">
    <property type="component" value="Chromosome"/>
</dbReference>
<proteinExistence type="inferred from homology"/>
<dbReference type="PRINTS" id="PR01438">
    <property type="entry name" value="UNVRSLSTRESS"/>
</dbReference>
<dbReference type="InterPro" id="IPR006015">
    <property type="entry name" value="Universal_stress_UspA"/>
</dbReference>
<evidence type="ECO:0000313" key="4">
    <source>
        <dbReference type="Proteomes" id="UP000317909"/>
    </source>
</evidence>
<reference evidence="3 4" key="1">
    <citation type="submission" date="2019-02" db="EMBL/GenBank/DDBJ databases">
        <title>Deep-cultivation of Planctomycetes and their phenomic and genomic characterization uncovers novel biology.</title>
        <authorList>
            <person name="Wiegand S."/>
            <person name="Jogler M."/>
            <person name="Boedeker C."/>
            <person name="Pinto D."/>
            <person name="Vollmers J."/>
            <person name="Rivas-Marin E."/>
            <person name="Kohn T."/>
            <person name="Peeters S.H."/>
            <person name="Heuer A."/>
            <person name="Rast P."/>
            <person name="Oberbeckmann S."/>
            <person name="Bunk B."/>
            <person name="Jeske O."/>
            <person name="Meyerdierks A."/>
            <person name="Storesund J.E."/>
            <person name="Kallscheuer N."/>
            <person name="Luecker S."/>
            <person name="Lage O.M."/>
            <person name="Pohl T."/>
            <person name="Merkel B.J."/>
            <person name="Hornburger P."/>
            <person name="Mueller R.-W."/>
            <person name="Bruemmer F."/>
            <person name="Labrenz M."/>
            <person name="Spormann A.M."/>
            <person name="Op den Camp H."/>
            <person name="Overmann J."/>
            <person name="Amann R."/>
            <person name="Jetten M.S.M."/>
            <person name="Mascher T."/>
            <person name="Medema M.H."/>
            <person name="Devos D.P."/>
            <person name="Kaster A.-K."/>
            <person name="Ovreas L."/>
            <person name="Rohde M."/>
            <person name="Galperin M.Y."/>
            <person name="Jogler C."/>
        </authorList>
    </citation>
    <scope>NUCLEOTIDE SEQUENCE [LARGE SCALE GENOMIC DNA]</scope>
    <source>
        <strain evidence="3 4">I41</strain>
    </source>
</reference>
<accession>A0A517TYU1</accession>
<feature type="domain" description="UspA" evidence="2">
    <location>
        <begin position="9"/>
        <end position="139"/>
    </location>
</feature>
<evidence type="ECO:0000259" key="2">
    <source>
        <dbReference type="Pfam" id="PF00582"/>
    </source>
</evidence>
<dbReference type="CDD" id="cd00293">
    <property type="entry name" value="USP-like"/>
    <property type="match status" value="1"/>
</dbReference>
<sequence>MHLFSNCPIIVPIDMSPEGKRALDCAKQLTADASNITALHIYAPAPTLDPPYSCVYREVQEAVERHVYYYCKEYERDGIKAIVETGQSPSDCIVRYAEKVGAGLIVMPSHGRTGMNHMLIGSVAERVVRHARCPVLVLRGLSKEKSHVQPVEMAESIPAILA</sequence>
<evidence type="ECO:0000256" key="1">
    <source>
        <dbReference type="ARBA" id="ARBA00008791"/>
    </source>
</evidence>
<dbReference type="InterPro" id="IPR006016">
    <property type="entry name" value="UspA"/>
</dbReference>
<keyword evidence="4" id="KW-1185">Reference proteome</keyword>
<dbReference type="PANTHER" id="PTHR46268:SF6">
    <property type="entry name" value="UNIVERSAL STRESS PROTEIN UP12"/>
    <property type="match status" value="1"/>
</dbReference>
<dbReference type="AlphaFoldDB" id="A0A517TYU1"/>
<dbReference type="EMBL" id="CP036339">
    <property type="protein sequence ID" value="QDT73532.1"/>
    <property type="molecule type" value="Genomic_DNA"/>
</dbReference>